<reference evidence="1" key="1">
    <citation type="journal article" date="2013" name="Nat. Commun.">
        <title>Whole-genome sequencing of Oryza brachyantha reveals mechanisms underlying Oryza genome evolution.</title>
        <authorList>
            <person name="Chen J."/>
            <person name="Huang Q."/>
            <person name="Gao D."/>
            <person name="Wang J."/>
            <person name="Lang Y."/>
            <person name="Liu T."/>
            <person name="Li B."/>
            <person name="Bai Z."/>
            <person name="Luis Goicoechea J."/>
            <person name="Liang C."/>
            <person name="Chen C."/>
            <person name="Zhang W."/>
            <person name="Sun S."/>
            <person name="Liao Y."/>
            <person name="Zhang X."/>
            <person name="Yang L."/>
            <person name="Song C."/>
            <person name="Wang M."/>
            <person name="Shi J."/>
            <person name="Liu G."/>
            <person name="Liu J."/>
            <person name="Zhou H."/>
            <person name="Zhou W."/>
            <person name="Yu Q."/>
            <person name="An N."/>
            <person name="Chen Y."/>
            <person name="Cai Q."/>
            <person name="Wang B."/>
            <person name="Liu B."/>
            <person name="Min J."/>
            <person name="Huang Y."/>
            <person name="Wu H."/>
            <person name="Li Z."/>
            <person name="Zhang Y."/>
            <person name="Yin Y."/>
            <person name="Song W."/>
            <person name="Jiang J."/>
            <person name="Jackson S.A."/>
            <person name="Wing R.A."/>
            <person name="Wang J."/>
            <person name="Chen M."/>
        </authorList>
    </citation>
    <scope>NUCLEOTIDE SEQUENCE [LARGE SCALE GENOMIC DNA]</scope>
    <source>
        <strain evidence="1">cv. IRGC 101232</strain>
    </source>
</reference>
<reference evidence="1" key="2">
    <citation type="submission" date="2013-04" db="UniProtKB">
        <authorList>
            <consortium name="EnsemblPlants"/>
        </authorList>
    </citation>
    <scope>IDENTIFICATION</scope>
</reference>
<keyword evidence="2" id="KW-1185">Reference proteome</keyword>
<proteinExistence type="predicted"/>
<dbReference type="Proteomes" id="UP000006038">
    <property type="component" value="Chromosome 1"/>
</dbReference>
<evidence type="ECO:0000313" key="2">
    <source>
        <dbReference type="Proteomes" id="UP000006038"/>
    </source>
</evidence>
<name>J3L2W0_ORYBR</name>
<dbReference type="Gramene" id="OB01G35660.1">
    <property type="protein sequence ID" value="OB01G35660.1"/>
    <property type="gene ID" value="OB01G35660"/>
</dbReference>
<organism evidence="1">
    <name type="scientific">Oryza brachyantha</name>
    <name type="common">malo sina</name>
    <dbReference type="NCBI Taxonomy" id="4533"/>
    <lineage>
        <taxon>Eukaryota</taxon>
        <taxon>Viridiplantae</taxon>
        <taxon>Streptophyta</taxon>
        <taxon>Embryophyta</taxon>
        <taxon>Tracheophyta</taxon>
        <taxon>Spermatophyta</taxon>
        <taxon>Magnoliopsida</taxon>
        <taxon>Liliopsida</taxon>
        <taxon>Poales</taxon>
        <taxon>Poaceae</taxon>
        <taxon>BOP clade</taxon>
        <taxon>Oryzoideae</taxon>
        <taxon>Oryzeae</taxon>
        <taxon>Oryzinae</taxon>
        <taxon>Oryza</taxon>
    </lineage>
</organism>
<sequence length="133" mass="14586">MTDVLISSKRPWCHRHTCARLFDAASGSSPLGELARARGAVTFHRRDDIFRCFPGIQPVDGPLVATCPWRHPRSASWVLLRAGPRQIKTCGAGEHGRRFQHQLSTGLAVVLYSLVSSSSLQSTGHGPPPLFFL</sequence>
<dbReference type="HOGENOM" id="CLU_1909876_0_0_1"/>
<dbReference type="AlphaFoldDB" id="J3L2W0"/>
<dbReference type="EnsemblPlants" id="OB01G35660.1">
    <property type="protein sequence ID" value="OB01G35660.1"/>
    <property type="gene ID" value="OB01G35660"/>
</dbReference>
<accession>J3L2W0</accession>
<protein>
    <submittedName>
        <fullName evidence="1">Uncharacterized protein</fullName>
    </submittedName>
</protein>
<evidence type="ECO:0000313" key="1">
    <source>
        <dbReference type="EnsemblPlants" id="OB01G35660.1"/>
    </source>
</evidence>